<dbReference type="GO" id="GO:0046872">
    <property type="term" value="F:metal ion binding"/>
    <property type="evidence" value="ECO:0007669"/>
    <property type="project" value="UniProtKB-KW"/>
</dbReference>
<gene>
    <name evidence="5" type="ORF">TPC1_13364</name>
</gene>
<evidence type="ECO:0000256" key="3">
    <source>
        <dbReference type="ARBA" id="ARBA00022723"/>
    </source>
</evidence>
<dbReference type="InterPro" id="IPR050891">
    <property type="entry name" value="TatD-type_Hydrolase"/>
</dbReference>
<keyword evidence="2" id="KW-0540">Nuclease</keyword>
<keyword evidence="4" id="KW-0378">Hydrolase</keyword>
<reference evidence="5" key="1">
    <citation type="submission" date="2015-07" db="EMBL/GenBank/DDBJ databases">
        <title>Adaptation to a free-living lifestyle via gene acquisitions in the diplomonad Trepomonas sp. PC1.</title>
        <authorList>
            <person name="Xu F."/>
            <person name="Jerlstrom-Hultqvist J."/>
            <person name="Kolisko M."/>
            <person name="Simpson A.G.B."/>
            <person name="Roger A.J."/>
            <person name="Svard S.G."/>
            <person name="Andersson J.O."/>
        </authorList>
    </citation>
    <scope>NUCLEOTIDE SEQUENCE</scope>
    <source>
        <strain evidence="5">PC1</strain>
    </source>
</reference>
<dbReference type="Pfam" id="PF01026">
    <property type="entry name" value="TatD_DNase"/>
    <property type="match status" value="1"/>
</dbReference>
<dbReference type="AlphaFoldDB" id="A0A146KBC3"/>
<organism evidence="5">
    <name type="scientific">Trepomonas sp. PC1</name>
    <dbReference type="NCBI Taxonomy" id="1076344"/>
    <lineage>
        <taxon>Eukaryota</taxon>
        <taxon>Metamonada</taxon>
        <taxon>Diplomonadida</taxon>
        <taxon>Hexamitidae</taxon>
        <taxon>Hexamitinae</taxon>
        <taxon>Trepomonas</taxon>
    </lineage>
</organism>
<protein>
    <submittedName>
        <fullName evidence="5">Deoxyribonuclease, TatD family</fullName>
    </submittedName>
</protein>
<dbReference type="PANTHER" id="PTHR10060:SF15">
    <property type="entry name" value="DEOXYRIBONUCLEASE TATDN1"/>
    <property type="match status" value="1"/>
</dbReference>
<dbReference type="PANTHER" id="PTHR10060">
    <property type="entry name" value="TATD FAMILY DEOXYRIBONUCLEASE"/>
    <property type="match status" value="1"/>
</dbReference>
<dbReference type="GO" id="GO:0008296">
    <property type="term" value="F:3'-5'-DNA exonuclease activity"/>
    <property type="evidence" value="ECO:0007669"/>
    <property type="project" value="TreeGrafter"/>
</dbReference>
<dbReference type="InterPro" id="IPR001130">
    <property type="entry name" value="TatD-like"/>
</dbReference>
<feature type="non-terminal residue" evidence="5">
    <location>
        <position position="163"/>
    </location>
</feature>
<name>A0A146KBC3_9EUKA</name>
<dbReference type="GO" id="GO:0005829">
    <property type="term" value="C:cytosol"/>
    <property type="evidence" value="ECO:0007669"/>
    <property type="project" value="TreeGrafter"/>
</dbReference>
<dbReference type="SUPFAM" id="SSF51556">
    <property type="entry name" value="Metallo-dependent hydrolases"/>
    <property type="match status" value="1"/>
</dbReference>
<dbReference type="EMBL" id="GDID01002503">
    <property type="protein sequence ID" value="JAP94103.1"/>
    <property type="molecule type" value="Transcribed_RNA"/>
</dbReference>
<dbReference type="Gene3D" id="3.20.20.140">
    <property type="entry name" value="Metal-dependent hydrolases"/>
    <property type="match status" value="1"/>
</dbReference>
<keyword evidence="3" id="KW-0479">Metal-binding</keyword>
<accession>A0A146KBC3</accession>
<evidence type="ECO:0000313" key="5">
    <source>
        <dbReference type="EMBL" id="JAP94103.1"/>
    </source>
</evidence>
<evidence type="ECO:0000256" key="4">
    <source>
        <dbReference type="ARBA" id="ARBA00022801"/>
    </source>
</evidence>
<evidence type="ECO:0000256" key="2">
    <source>
        <dbReference type="ARBA" id="ARBA00022722"/>
    </source>
</evidence>
<evidence type="ECO:0000256" key="1">
    <source>
        <dbReference type="ARBA" id="ARBA00009275"/>
    </source>
</evidence>
<proteinExistence type="inferred from homology"/>
<sequence length="163" mass="18882">MDIGANLCSSMYAGIYQGHKHHNPDLAEIIERAKQNGVEKMVVTIGSMKDLKYIDKLSKYQNISFTIGIHPSNGQEFSPEAAKIIRSKFQDKKFVFYGEFGLDYDRLMRCPKEQQLIAFKEQLVLAYESKLPLFLHCRNAYQDFFKLIAEAEHKFNYKFKGVV</sequence>
<dbReference type="InterPro" id="IPR032466">
    <property type="entry name" value="Metal_Hydrolase"/>
</dbReference>
<comment type="similarity">
    <text evidence="1">Belongs to the metallo-dependent hydrolases superfamily. TatD-type hydrolase family.</text>
</comment>